<evidence type="ECO:0000259" key="1">
    <source>
        <dbReference type="Pfam" id="PF02602"/>
    </source>
</evidence>
<dbReference type="GO" id="GO:0006780">
    <property type="term" value="P:uroporphyrinogen III biosynthetic process"/>
    <property type="evidence" value="ECO:0007669"/>
    <property type="project" value="InterPro"/>
</dbReference>
<dbReference type="InterPro" id="IPR039793">
    <property type="entry name" value="UROS/Hem4"/>
</dbReference>
<dbReference type="KEGG" id="pbv:AR543_13080"/>
<dbReference type="CDD" id="cd06578">
    <property type="entry name" value="HemD"/>
    <property type="match status" value="1"/>
</dbReference>
<evidence type="ECO:0000313" key="3">
    <source>
        <dbReference type="Proteomes" id="UP000078148"/>
    </source>
</evidence>
<dbReference type="Proteomes" id="UP000078148">
    <property type="component" value="Chromosome"/>
</dbReference>
<dbReference type="AlphaFoldDB" id="A0A172ZI76"/>
<dbReference type="RefSeq" id="WP_060534957.1">
    <property type="nucleotide sequence ID" value="NZ_CP013023.1"/>
</dbReference>
<dbReference type="GO" id="GO:0004852">
    <property type="term" value="F:uroporphyrinogen-III synthase activity"/>
    <property type="evidence" value="ECO:0007669"/>
    <property type="project" value="InterPro"/>
</dbReference>
<keyword evidence="3" id="KW-1185">Reference proteome</keyword>
<gene>
    <name evidence="2" type="ORF">AR543_13080</name>
</gene>
<sequence>MTKAMDGKKVIIAGSRKLEEMSVLIERQGGQAEVRSLQGITLFKEQEMEQELRRFIKEQPEWVIFTTGIGASALFEAAERLGIGEDFTAAVRQANIAIRGYKTYNTLKSKDLAPDVRDSDGTVKGLEEQLQQIRLEGMNIWVQLHGDPAPELVRFLQEKGAASVHTMLPYQNLGPEPDTLAQLRQEIAAGEIDAICFTTAVQVRNLFADAAEHGYADLLRKEMGSRILAVSVGKVTSEALKQEGVERIIAPENERMGAMIIEMSKYYEQQ</sequence>
<name>A0A172ZI76_9BACL</name>
<reference evidence="2 3" key="2">
    <citation type="journal article" date="2016" name="Int. J. Syst. Evol. Microbiol.">
        <title>Paenibacillus bovis sp. nov., isolated from raw yak (Bos grunniens) milk.</title>
        <authorList>
            <person name="Gao C."/>
            <person name="Han J."/>
            <person name="Liu Z."/>
            <person name="Xu X."/>
            <person name="Hang F."/>
            <person name="Wu Z."/>
        </authorList>
    </citation>
    <scope>NUCLEOTIDE SEQUENCE [LARGE SCALE GENOMIC DNA]</scope>
    <source>
        <strain evidence="2 3">BD3526</strain>
    </source>
</reference>
<evidence type="ECO:0000313" key="2">
    <source>
        <dbReference type="EMBL" id="ANF96850.1"/>
    </source>
</evidence>
<dbReference type="EMBL" id="CP013023">
    <property type="protein sequence ID" value="ANF96850.1"/>
    <property type="molecule type" value="Genomic_DNA"/>
</dbReference>
<dbReference type="PANTHER" id="PTHR40082">
    <property type="entry name" value="BLR5956 PROTEIN"/>
    <property type="match status" value="1"/>
</dbReference>
<protein>
    <submittedName>
        <fullName evidence="2">Uroporphyrinogen-III synthase</fullName>
    </submittedName>
</protein>
<dbReference type="SUPFAM" id="SSF69618">
    <property type="entry name" value="HemD-like"/>
    <property type="match status" value="1"/>
</dbReference>
<reference evidence="3" key="1">
    <citation type="submission" date="2015-10" db="EMBL/GenBank/DDBJ databases">
        <title>Genome of Paenibacillus bovis sp. nov.</title>
        <authorList>
            <person name="Wu Z."/>
            <person name="Gao C."/>
            <person name="Liu Z."/>
            <person name="Zheng H."/>
        </authorList>
    </citation>
    <scope>NUCLEOTIDE SEQUENCE [LARGE SCALE GENOMIC DNA]</scope>
    <source>
        <strain evidence="3">BD3526</strain>
    </source>
</reference>
<dbReference type="InterPro" id="IPR003754">
    <property type="entry name" value="4pyrrol_synth_uPrphyn_synth"/>
</dbReference>
<dbReference type="Pfam" id="PF02602">
    <property type="entry name" value="HEM4"/>
    <property type="match status" value="1"/>
</dbReference>
<feature type="domain" description="Tetrapyrrole biosynthesis uroporphyrinogen III synthase" evidence="1">
    <location>
        <begin position="20"/>
        <end position="260"/>
    </location>
</feature>
<dbReference type="Gene3D" id="3.40.50.10090">
    <property type="match status" value="2"/>
</dbReference>
<dbReference type="NCBIfam" id="NF004584">
    <property type="entry name" value="PRK05928.2-1"/>
    <property type="match status" value="1"/>
</dbReference>
<dbReference type="OrthoDB" id="9775656at2"/>
<dbReference type="STRING" id="1616788.AR543_13080"/>
<proteinExistence type="predicted"/>
<dbReference type="InterPro" id="IPR036108">
    <property type="entry name" value="4pyrrol_syn_uPrphyn_synt_sf"/>
</dbReference>
<accession>A0A172ZI76</accession>
<dbReference type="PANTHER" id="PTHR40082:SF1">
    <property type="entry name" value="BLR5956 PROTEIN"/>
    <property type="match status" value="1"/>
</dbReference>
<organism evidence="2 3">
    <name type="scientific">Paenibacillus bovis</name>
    <dbReference type="NCBI Taxonomy" id="1616788"/>
    <lineage>
        <taxon>Bacteria</taxon>
        <taxon>Bacillati</taxon>
        <taxon>Bacillota</taxon>
        <taxon>Bacilli</taxon>
        <taxon>Bacillales</taxon>
        <taxon>Paenibacillaceae</taxon>
        <taxon>Paenibacillus</taxon>
    </lineage>
</organism>